<sequence>MALVLPQFPVGSVLMPFMPLALRVFEPRYLKLMGDLVGSDNPVFGVPLHPQRVAAGEQPERLTIGTVAKVEDFGMTDEHLGITATGTKRFVITKWLEADPYPRAEVAYLPDLVWDDKFDSQRMTLELEVRGLLTRASKYGEMMWEPDTEISEEPVAAIWQLAAMLPVPPQEQHTMLESEELETLIETALAICAGGNRFLDGLDAGESPQRTD</sequence>
<evidence type="ECO:0000259" key="1">
    <source>
        <dbReference type="PROSITE" id="PS51787"/>
    </source>
</evidence>
<dbReference type="GO" id="GO:0004252">
    <property type="term" value="F:serine-type endopeptidase activity"/>
    <property type="evidence" value="ECO:0007669"/>
    <property type="project" value="UniProtKB-EC"/>
</dbReference>
<dbReference type="InterPro" id="IPR015947">
    <property type="entry name" value="PUA-like_sf"/>
</dbReference>
<dbReference type="PANTHER" id="PTHR46732:SF8">
    <property type="entry name" value="ATP-DEPENDENT PROTEASE LA (LON) DOMAIN PROTEIN"/>
    <property type="match status" value="1"/>
</dbReference>
<dbReference type="OrthoDB" id="25394at2"/>
<dbReference type="AlphaFoldDB" id="A0A2Z3S056"/>
<dbReference type="EMBL" id="CP023994">
    <property type="protein sequence ID" value="AWR22357.1"/>
    <property type="molecule type" value="Genomic_DNA"/>
</dbReference>
<dbReference type="PANTHER" id="PTHR46732">
    <property type="entry name" value="ATP-DEPENDENT PROTEASE LA (LON) DOMAIN PROTEIN"/>
    <property type="match status" value="1"/>
</dbReference>
<keyword evidence="2" id="KW-0378">Hydrolase</keyword>
<dbReference type="SMART" id="SM00464">
    <property type="entry name" value="LON"/>
    <property type="match status" value="1"/>
</dbReference>
<reference evidence="2 3" key="1">
    <citation type="submission" date="2017-10" db="EMBL/GenBank/DDBJ databases">
        <title>Genome of an Actinobacterium that displays light-enhanced growth.</title>
        <authorList>
            <person name="Maresca J.A."/>
            <person name="Hempel P."/>
            <person name="Shevchenko O."/>
            <person name="Miller K.J."/>
            <person name="Hahn M.W."/>
        </authorList>
    </citation>
    <scope>NUCLEOTIDE SEQUENCE [LARGE SCALE GENOMIC DNA]</scope>
    <source>
        <strain evidence="2 3">MWH-Mo1</strain>
    </source>
</reference>
<evidence type="ECO:0000313" key="3">
    <source>
        <dbReference type="Proteomes" id="UP000246894"/>
    </source>
</evidence>
<dbReference type="Pfam" id="PF02190">
    <property type="entry name" value="LON_substr_bdg"/>
    <property type="match status" value="1"/>
</dbReference>
<proteinExistence type="predicted"/>
<dbReference type="Proteomes" id="UP000246894">
    <property type="component" value="Chromosome"/>
</dbReference>
<organism evidence="2 3">
    <name type="scientific">Aurantimicrobium photophilum</name>
    <dbReference type="NCBI Taxonomy" id="1987356"/>
    <lineage>
        <taxon>Bacteria</taxon>
        <taxon>Bacillati</taxon>
        <taxon>Actinomycetota</taxon>
        <taxon>Actinomycetes</taxon>
        <taxon>Micrococcales</taxon>
        <taxon>Microbacteriaceae</taxon>
        <taxon>Aurantimicrobium</taxon>
    </lineage>
</organism>
<protein>
    <submittedName>
        <fullName evidence="2">Lon protease</fullName>
        <ecNumber evidence="2">3.4.21.53</ecNumber>
    </submittedName>
</protein>
<gene>
    <name evidence="2" type="ORF">AURMO_01776</name>
</gene>
<dbReference type="SUPFAM" id="SSF88697">
    <property type="entry name" value="PUA domain-like"/>
    <property type="match status" value="1"/>
</dbReference>
<dbReference type="RefSeq" id="WP_110234796.1">
    <property type="nucleotide sequence ID" value="NZ_CP023994.1"/>
</dbReference>
<keyword evidence="2" id="KW-0645">Protease</keyword>
<keyword evidence="3" id="KW-1185">Reference proteome</keyword>
<dbReference type="Gene3D" id="2.30.130.40">
    <property type="entry name" value="LON domain-like"/>
    <property type="match status" value="1"/>
</dbReference>
<dbReference type="InterPro" id="IPR046336">
    <property type="entry name" value="Lon_prtase_N_sf"/>
</dbReference>
<evidence type="ECO:0000313" key="2">
    <source>
        <dbReference type="EMBL" id="AWR22357.1"/>
    </source>
</evidence>
<dbReference type="EC" id="3.4.21.53" evidence="2"/>
<feature type="domain" description="Lon N-terminal" evidence="1">
    <location>
        <begin position="2"/>
        <end position="196"/>
    </location>
</feature>
<dbReference type="InterPro" id="IPR003111">
    <property type="entry name" value="Lon_prtase_N"/>
</dbReference>
<dbReference type="GO" id="GO:0006508">
    <property type="term" value="P:proteolysis"/>
    <property type="evidence" value="ECO:0007669"/>
    <property type="project" value="UniProtKB-KW"/>
</dbReference>
<dbReference type="KEGG" id="aum:AURMO_01776"/>
<name>A0A2Z3S056_9MICO</name>
<dbReference type="PROSITE" id="PS51787">
    <property type="entry name" value="LON_N"/>
    <property type="match status" value="1"/>
</dbReference>
<accession>A0A2Z3S056</accession>